<evidence type="ECO:0000313" key="3">
    <source>
        <dbReference type="EMBL" id="SMF63223.1"/>
    </source>
</evidence>
<reference evidence="3 4" key="1">
    <citation type="submission" date="2017-04" db="EMBL/GenBank/DDBJ databases">
        <authorList>
            <person name="Afonso C.L."/>
            <person name="Miller P.J."/>
            <person name="Scott M.A."/>
            <person name="Spackman E."/>
            <person name="Goraichik I."/>
            <person name="Dimitrov K.M."/>
            <person name="Suarez D.L."/>
            <person name="Swayne D.E."/>
        </authorList>
    </citation>
    <scope>NUCLEOTIDE SEQUENCE [LARGE SCALE GENOMIC DNA]</scope>
    <source>
        <strain evidence="3 4">USBA 355</strain>
    </source>
</reference>
<evidence type="ECO:0000256" key="1">
    <source>
        <dbReference type="ARBA" id="ARBA00038494"/>
    </source>
</evidence>
<dbReference type="STRING" id="560819.SAMN05428998_12487"/>
<comment type="similarity">
    <text evidence="1">Belongs to the glycosyltransferase 2 family. WaaE/KdtX subfamily.</text>
</comment>
<dbReference type="AlphaFoldDB" id="A0A1Y6CGV8"/>
<dbReference type="RefSeq" id="WP_085125137.1">
    <property type="nucleotide sequence ID" value="NZ_FWZX01000024.1"/>
</dbReference>
<dbReference type="Proteomes" id="UP000192917">
    <property type="component" value="Unassembled WGS sequence"/>
</dbReference>
<dbReference type="InterPro" id="IPR001173">
    <property type="entry name" value="Glyco_trans_2-like"/>
</dbReference>
<dbReference type="Pfam" id="PF00535">
    <property type="entry name" value="Glycos_transf_2"/>
    <property type="match status" value="1"/>
</dbReference>
<dbReference type="SUPFAM" id="SSF53448">
    <property type="entry name" value="Nucleotide-diphospho-sugar transferases"/>
    <property type="match status" value="1"/>
</dbReference>
<organism evidence="3 4">
    <name type="scientific">Tistlia consotensis USBA 355</name>
    <dbReference type="NCBI Taxonomy" id="560819"/>
    <lineage>
        <taxon>Bacteria</taxon>
        <taxon>Pseudomonadati</taxon>
        <taxon>Pseudomonadota</taxon>
        <taxon>Alphaproteobacteria</taxon>
        <taxon>Rhodospirillales</taxon>
        <taxon>Rhodovibrionaceae</taxon>
        <taxon>Tistlia</taxon>
    </lineage>
</organism>
<gene>
    <name evidence="3" type="ORF">SAMN05428998_12487</name>
</gene>
<dbReference type="EMBL" id="FWZX01000024">
    <property type="protein sequence ID" value="SMF63223.1"/>
    <property type="molecule type" value="Genomic_DNA"/>
</dbReference>
<evidence type="ECO:0000259" key="2">
    <source>
        <dbReference type="Pfam" id="PF00535"/>
    </source>
</evidence>
<keyword evidence="3" id="KW-0808">Transferase</keyword>
<dbReference type="PANTHER" id="PTHR43630:SF2">
    <property type="entry name" value="GLYCOSYLTRANSFERASE"/>
    <property type="match status" value="1"/>
</dbReference>
<sequence>MTLSVVILTLDAEATLGRTLDSVAGLADEVFCVDSGSRDRTAEIARAAGATVVEHPFEHYGAQRNWAIDNLPLTGDWELHLDADERLTPELAIEIRGLLDGAPAALAGCYLPRLVHFHGQPLRHGGMYPIWHLRLFRRGRGRCEDRLYDQHFYVEGPTERLSAPMIDDMRGSFAVWKARHRRWARLEAEQLRRGAGPRPGVIAGRFGGSPVERKRALRRLYEGLPPLVRPFLLFAYRFLLRGGFRDGWWGWRFYWHQTLCFRLLIDWYLVKLRLERDPIRPARPGR</sequence>
<proteinExistence type="inferred from homology"/>
<evidence type="ECO:0000313" key="4">
    <source>
        <dbReference type="Proteomes" id="UP000192917"/>
    </source>
</evidence>
<accession>A0A1Y6CGV8</accession>
<protein>
    <submittedName>
        <fullName evidence="3">Glycosyltransferase involved in cell wall bisynthesis</fullName>
    </submittedName>
</protein>
<dbReference type="GO" id="GO:0016740">
    <property type="term" value="F:transferase activity"/>
    <property type="evidence" value="ECO:0007669"/>
    <property type="project" value="UniProtKB-KW"/>
</dbReference>
<dbReference type="CDD" id="cd02511">
    <property type="entry name" value="Beta4Glucosyltransferase"/>
    <property type="match status" value="1"/>
</dbReference>
<dbReference type="PANTHER" id="PTHR43630">
    <property type="entry name" value="POLY-BETA-1,6-N-ACETYL-D-GLUCOSAMINE SYNTHASE"/>
    <property type="match status" value="1"/>
</dbReference>
<name>A0A1Y6CGV8_9PROT</name>
<dbReference type="InterPro" id="IPR029044">
    <property type="entry name" value="Nucleotide-diphossugar_trans"/>
</dbReference>
<keyword evidence="4" id="KW-1185">Reference proteome</keyword>
<dbReference type="Gene3D" id="3.90.550.10">
    <property type="entry name" value="Spore Coat Polysaccharide Biosynthesis Protein SpsA, Chain A"/>
    <property type="match status" value="1"/>
</dbReference>
<feature type="domain" description="Glycosyltransferase 2-like" evidence="2">
    <location>
        <begin position="4"/>
        <end position="101"/>
    </location>
</feature>